<feature type="region of interest" description="Disordered" evidence="1">
    <location>
        <begin position="1068"/>
        <end position="1308"/>
    </location>
</feature>
<feature type="compositionally biased region" description="Polar residues" evidence="1">
    <location>
        <begin position="1072"/>
        <end position="1097"/>
    </location>
</feature>
<dbReference type="OrthoDB" id="365362at2759"/>
<sequence length="2122" mass="231880">MRMQWFLLRHAYFIKGEDFAVAVALLDLALYVLIGTNSLQFLDQSPEKALFGMITSALIFIIALCGFVIVRMFRTSKYKIETYIMPVLIICNIASVFYMQLINKLVGFMTLQLPVLTFLITGYPYVWLVAFVLIGMGGGLIAQSVVCSVSLGSSCPPSVWVDVGLYALQLISGSVAYFTVYELGILIVRYKRHPARYLDAFSDLTALDTIVFSPVFGLGGETARQVQVNQLMAPEKPNLDGLTFLRSASQVSQTTNRIVSRAFYHANTPPHSSSRDALPADKALGAERSDRAGSAVFSPNTLGPLGAPSAGLRDFGPGRPVPGASVVVPKSLKQHAAALHAGANSPHGSPPLQPHGALPGAPRSNTLRGCSGQVSLVPREEESDPACGSLRASVESKATHRSAATLSACESKSRSGRVAGLFRGLSKRPGGPDCEEAAPAEPATSLGSKELGRKKTAGSKAQSSVPILLPRPQSIEETTWRGLASGDLSKDTPVASLASRRNLRMDEQSGDADKASSDVSRDPAKKGAGPFVAEAPVHTAVLPSSSFHSEFPLSRRDSGKELLSDLRESRERTARAASHDTHAAADDSGLQGDPALAAEARVRTALHYHRRWFFSQLFHFRRARRRHRRGAGARDGELVFERGEPDEVESEESCDDSRSRPRETASLSHFSRLSRSRRHKTRTYRRGRSSDGTTAGTSDSDSHGESLEDEGSDSGQESESEESRRRRMRSSRNRRRETSSEDSSSGTSVRSEGRHCREGRANSSVFSSGIRRYFSFFSAATRCAHAASSEEERPVRPARHSWRRGSGDSRECSASTSGVSEACEHSSDASWASSSSLCGSCEKRSIRMSRRRRREGKSRPHASSVSRAERHRGHVSVDLAPLLPSRLFFDTFLNSVRRAERLSKEGRLPASVSRQSSETRGSRTAFLNGDKGCSPTSEAPERSFPASANEVSFRRNEGWERYYDMLLPSLPPFPSARPLYVKPRKNSQAFQNVAVSVSRNETEMTASSPATSFDGPRAVSLSPEGRGARESSDGGGATAPSDLHSRPARAKSLVAAMLHTYPTCPQPPSDLSLFTTPPASPSSLNEVQASRSSSARITSVELGALGKQQGEAAPAGTDAVEEDRDATEDARGSLSSPTGASRRGDRCRRSWSSCEARSSVEMKPNLSIRDARASESPLQSAAPLLSEEKKSRKAQSCAQCRRCGRSRTRLQPSGRLGSSSREDLVGEADSHVSPEKEVFVSSRREKREEQVPRSRREERRDRRGRRWRRGRRRRKARECSETEERRDSSSEWSGTQYSSQERRSHEAVGGVAQLTPICVDDECGKGDAGLSPLLRSEAEESEGEGDMRERQIYETHSDGDVEELSEEEREDRGRSWLRWLFPWGAGEGQGGEKNRRKRSRSEGRREREFISAERRYLEHHRRSRVSSVADSRWGSGSEASADAYPALRRRKGSRVYPVSKPQWFQPSGLTACSSKNSWLAVPPDISLVSAAPALPTPSPSSLSFSGLDQELDCDANSSTAVSSSLPDSTAWQGSGAAASASSPSLRASVDAHFAEAELHAAEHSDGVSVSPRNSPGALSARPMSAAGMPNPDSGIATQTPQTPQTPHTQRPLLLAQSLVAASGKPLPPTRADFEAQRSQGLGDLSQKTPRVFSPQGLGRSQGYGPGGSSYALDSSREAGPSGRLSATPSTRLQGSGGPAFPHSSFPQAIGAAGTPTAPSRDSRTFFGDTGAARASRAGLSGRLASRGTALAPKGTRRLKSGYSVGAADAKDKQKGKVLRYQLVQKFHDRLPWWVARIIVYTDAALENCRRRRRLMQRATWKTKVAMPVRNMLGLFSDEKIETWYVQWLNAFNAKYYPRVAWLLFLICFYATAFHGLLRLRGFIENYPLCIDAVRASPLGEAGFLILVAVRFASQPILSFLLLLPLLRHSGSRLIDFLFCSRAPATPLKSYKLYRWMLALSFLQFVYAVFDNTWHLIAEPGSRHVNPLTIIPASPSLEIAAVQTVYILAVRTPTINLIFLLYIITYIIIFFVALPPGVQQVQLFTISMAGWLFTCVGGQLFYTRAFEVNRRRLFCKYVLPYMLYLEEIAAILYSNPQGEYPLDEGSEDEVSMGSGHLVGDRSA</sequence>
<feature type="region of interest" description="Disordered" evidence="1">
    <location>
        <begin position="627"/>
        <end position="762"/>
    </location>
</feature>
<evidence type="ECO:0000256" key="1">
    <source>
        <dbReference type="SAM" id="MobiDB-lite"/>
    </source>
</evidence>
<feature type="transmembrane region" description="Helical" evidence="2">
    <location>
        <begin position="82"/>
        <end position="101"/>
    </location>
</feature>
<feature type="compositionally biased region" description="Basic and acidic residues" evidence="1">
    <location>
        <begin position="751"/>
        <end position="760"/>
    </location>
</feature>
<feature type="compositionally biased region" description="Low complexity" evidence="1">
    <location>
        <begin position="1597"/>
        <end position="1608"/>
    </location>
</feature>
<dbReference type="VEuPathDB" id="ToxoDB:TGDOM2_238390"/>
<feature type="compositionally biased region" description="Basic residues" evidence="1">
    <location>
        <begin position="725"/>
        <end position="735"/>
    </location>
</feature>
<reference evidence="3 4" key="1">
    <citation type="submission" date="2014-02" db="EMBL/GenBank/DDBJ databases">
        <authorList>
            <person name="Sibley D."/>
            <person name="Venepally P."/>
            <person name="Karamycheva S."/>
            <person name="Hadjithomas M."/>
            <person name="Khan A."/>
            <person name="Brunk B."/>
            <person name="Roos D."/>
            <person name="Caler E."/>
            <person name="Lorenzi H."/>
        </authorList>
    </citation>
    <scope>NUCLEOTIDE SEQUENCE [LARGE SCALE GENOMIC DNA]</scope>
    <source>
        <strain evidence="3 4">GAB2-2007-GAL-DOM2</strain>
    </source>
</reference>
<feature type="transmembrane region" description="Helical" evidence="2">
    <location>
        <begin position="1859"/>
        <end position="1877"/>
    </location>
</feature>
<gene>
    <name evidence="3" type="ORF">TGDOM2_238390</name>
</gene>
<feature type="compositionally biased region" description="Polar residues" evidence="1">
    <location>
        <begin position="363"/>
        <end position="374"/>
    </location>
</feature>
<feature type="region of interest" description="Disordered" evidence="1">
    <location>
        <begin position="1560"/>
        <end position="1608"/>
    </location>
</feature>
<feature type="compositionally biased region" description="Basic and acidic residues" evidence="1">
    <location>
        <begin position="503"/>
        <end position="525"/>
    </location>
</feature>
<feature type="compositionally biased region" description="Low complexity" evidence="1">
    <location>
        <begin position="741"/>
        <end position="750"/>
    </location>
</feature>
<organism evidence="3 4">
    <name type="scientific">Toxoplasma gondii GAB2-2007-GAL-DOM2</name>
    <dbReference type="NCBI Taxonomy" id="1130820"/>
    <lineage>
        <taxon>Eukaryota</taxon>
        <taxon>Sar</taxon>
        <taxon>Alveolata</taxon>
        <taxon>Apicomplexa</taxon>
        <taxon>Conoidasida</taxon>
        <taxon>Coccidia</taxon>
        <taxon>Eucoccidiorida</taxon>
        <taxon>Eimeriorina</taxon>
        <taxon>Sarcocystidae</taxon>
        <taxon>Toxoplasma</taxon>
    </lineage>
</organism>
<feature type="region of interest" description="Disordered" evidence="1">
    <location>
        <begin position="2102"/>
        <end position="2122"/>
    </location>
</feature>
<feature type="transmembrane region" description="Helical" evidence="2">
    <location>
        <begin position="2040"/>
        <end position="2061"/>
    </location>
</feature>
<feature type="transmembrane region" description="Helical" evidence="2">
    <location>
        <begin position="12"/>
        <end position="34"/>
    </location>
</feature>
<feature type="transmembrane region" description="Helical" evidence="2">
    <location>
        <begin position="1989"/>
        <end position="2009"/>
    </location>
</feature>
<feature type="transmembrane region" description="Helical" evidence="2">
    <location>
        <begin position="1952"/>
        <end position="1969"/>
    </location>
</feature>
<protein>
    <submittedName>
        <fullName evidence="3">Putative transmembrane protein</fullName>
    </submittedName>
</protein>
<feature type="compositionally biased region" description="Basic and acidic residues" evidence="1">
    <location>
        <begin position="565"/>
        <end position="585"/>
    </location>
</feature>
<feature type="compositionally biased region" description="Acidic residues" evidence="1">
    <location>
        <begin position="707"/>
        <end position="720"/>
    </location>
</feature>
<proteinExistence type="predicted"/>
<evidence type="ECO:0000313" key="3">
    <source>
        <dbReference type="EMBL" id="KFG29766.1"/>
    </source>
</evidence>
<feature type="transmembrane region" description="Helical" evidence="2">
    <location>
        <begin position="2016"/>
        <end position="2034"/>
    </location>
</feature>
<feature type="region of interest" description="Disordered" evidence="1">
    <location>
        <begin position="1328"/>
        <end position="1368"/>
    </location>
</feature>
<evidence type="ECO:0000313" key="4">
    <source>
        <dbReference type="Proteomes" id="UP000028837"/>
    </source>
</evidence>
<feature type="compositionally biased region" description="Polar residues" evidence="1">
    <location>
        <begin position="1684"/>
        <end position="1693"/>
    </location>
</feature>
<dbReference type="EMBL" id="AHZU02001697">
    <property type="protein sequence ID" value="KFG29766.1"/>
    <property type="molecule type" value="Genomic_DNA"/>
</dbReference>
<feature type="compositionally biased region" description="Basic and acidic residues" evidence="1">
    <location>
        <begin position="1277"/>
        <end position="1289"/>
    </location>
</feature>
<name>A0A086JC98_TOXGO</name>
<feature type="region of interest" description="Disordered" evidence="1">
    <location>
        <begin position="999"/>
        <end position="1046"/>
    </location>
</feature>
<feature type="transmembrane region" description="Helical" evidence="2">
    <location>
        <begin position="166"/>
        <end position="188"/>
    </location>
</feature>
<feature type="compositionally biased region" description="Basic residues" evidence="1">
    <location>
        <begin position="672"/>
        <end position="687"/>
    </location>
</feature>
<feature type="region of interest" description="Disordered" evidence="1">
    <location>
        <begin position="422"/>
        <end position="532"/>
    </location>
</feature>
<feature type="compositionally biased region" description="Basic residues" evidence="1">
    <location>
        <begin position="1262"/>
        <end position="1276"/>
    </location>
</feature>
<feature type="compositionally biased region" description="Basic residues" evidence="1">
    <location>
        <begin position="848"/>
        <end position="860"/>
    </location>
</feature>
<accession>A0A086JC98</accession>
<feature type="region of interest" description="Disordered" evidence="1">
    <location>
        <begin position="565"/>
        <end position="591"/>
    </location>
</feature>
<evidence type="ECO:0000256" key="2">
    <source>
        <dbReference type="SAM" id="Phobius"/>
    </source>
</evidence>
<feature type="region of interest" description="Disordered" evidence="1">
    <location>
        <begin position="1639"/>
        <end position="1727"/>
    </location>
</feature>
<feature type="compositionally biased region" description="Low complexity" evidence="1">
    <location>
        <begin position="1528"/>
        <end position="1540"/>
    </location>
</feature>
<dbReference type="Proteomes" id="UP000028837">
    <property type="component" value="Unassembled WGS sequence"/>
</dbReference>
<feature type="compositionally biased region" description="Low complexity" evidence="1">
    <location>
        <begin position="690"/>
        <end position="699"/>
    </location>
</feature>
<keyword evidence="2" id="KW-0472">Membrane</keyword>
<feature type="region of interest" description="Disordered" evidence="1">
    <location>
        <begin position="848"/>
        <end position="870"/>
    </location>
</feature>
<comment type="caution">
    <text evidence="3">The sequence shown here is derived from an EMBL/GenBank/DDBJ whole genome shotgun (WGS) entry which is preliminary data.</text>
</comment>
<feature type="compositionally biased region" description="Basic and acidic residues" evidence="1">
    <location>
        <begin position="1220"/>
        <end position="1261"/>
    </location>
</feature>
<feature type="region of interest" description="Disordered" evidence="1">
    <location>
        <begin position="785"/>
        <end position="815"/>
    </location>
</feature>
<feature type="region of interest" description="Disordered" evidence="1">
    <location>
        <begin position="337"/>
        <end position="403"/>
    </location>
</feature>
<feature type="compositionally biased region" description="Polar residues" evidence="1">
    <location>
        <begin position="1515"/>
        <end position="1527"/>
    </location>
</feature>
<feature type="compositionally biased region" description="Polar residues" evidence="1">
    <location>
        <begin position="999"/>
        <end position="1011"/>
    </location>
</feature>
<feature type="region of interest" description="Disordered" evidence="1">
    <location>
        <begin position="903"/>
        <end position="949"/>
    </location>
</feature>
<keyword evidence="2" id="KW-1133">Transmembrane helix</keyword>
<feature type="compositionally biased region" description="Basic and acidic residues" evidence="1">
    <location>
        <begin position="632"/>
        <end position="645"/>
    </location>
</feature>
<feature type="transmembrane region" description="Helical" evidence="2">
    <location>
        <begin position="49"/>
        <end position="70"/>
    </location>
</feature>
<keyword evidence="2 3" id="KW-0812">Transmembrane</keyword>
<feature type="region of interest" description="Disordered" evidence="1">
    <location>
        <begin position="1515"/>
        <end position="1540"/>
    </location>
</feature>
<feature type="compositionally biased region" description="Basic and acidic residues" evidence="1">
    <location>
        <begin position="1345"/>
        <end position="1359"/>
    </location>
</feature>